<feature type="region of interest" description="Disordered" evidence="1">
    <location>
        <begin position="1"/>
        <end position="28"/>
    </location>
</feature>
<dbReference type="KEGG" id="phn:PAEH1_01555"/>
<evidence type="ECO:0000313" key="2">
    <source>
        <dbReference type="EMBL" id="AQS50565.1"/>
    </source>
</evidence>
<dbReference type="InterPro" id="IPR013320">
    <property type="entry name" value="ConA-like_dom_sf"/>
</dbReference>
<dbReference type="SUPFAM" id="SSF49899">
    <property type="entry name" value="Concanavalin A-like lectins/glucanases"/>
    <property type="match status" value="1"/>
</dbReference>
<dbReference type="EMBL" id="CP019697">
    <property type="protein sequence ID" value="AQS50565.1"/>
    <property type="molecule type" value="Genomic_DNA"/>
</dbReference>
<name>A0A1U9JXP6_9BURK</name>
<evidence type="ECO:0000256" key="1">
    <source>
        <dbReference type="SAM" id="MobiDB-lite"/>
    </source>
</evidence>
<dbReference type="AlphaFoldDB" id="A0A1U9JXP6"/>
<organism evidence="2 3">
    <name type="scientific">Paenalcaligenes hominis</name>
    <dbReference type="NCBI Taxonomy" id="643674"/>
    <lineage>
        <taxon>Bacteria</taxon>
        <taxon>Pseudomonadati</taxon>
        <taxon>Pseudomonadota</taxon>
        <taxon>Betaproteobacteria</taxon>
        <taxon>Burkholderiales</taxon>
        <taxon>Alcaligenaceae</taxon>
        <taxon>Paenalcaligenes</taxon>
    </lineage>
</organism>
<dbReference type="OrthoDB" id="9131220at2"/>
<protein>
    <submittedName>
        <fullName evidence="2">Uncharacterized protein</fullName>
    </submittedName>
</protein>
<evidence type="ECO:0000313" key="3">
    <source>
        <dbReference type="Proteomes" id="UP000189369"/>
    </source>
</evidence>
<proteinExistence type="predicted"/>
<accession>A0A1U9JXP6</accession>
<reference evidence="2 3" key="1">
    <citation type="submission" date="2017-01" db="EMBL/GenBank/DDBJ databases">
        <title>Complete Genome Sequence of Paenalcaligenes hominis, Isolated from a paraplegic Patient with neurogenic bladder.</title>
        <authorList>
            <person name="Mukhopadhyay R."/>
            <person name="Joaquin J."/>
            <person name="Hogue R."/>
            <person name="Kilaru A."/>
            <person name="Jospin G."/>
            <person name="Mars K."/>
            <person name="Eisen J.A."/>
            <person name="Chaturvedi V."/>
        </authorList>
    </citation>
    <scope>NUCLEOTIDE SEQUENCE [LARGE SCALE GENOMIC DNA]</scope>
    <source>
        <strain evidence="2 3">15S00501</strain>
    </source>
</reference>
<dbReference type="STRING" id="643674.PAEH1_01555"/>
<gene>
    <name evidence="2" type="ORF">PAEH1_01555</name>
</gene>
<sequence>MSIPKIDPYPPAPTPEDDEATFDEKAYEHAASLEVRRVQMNEVATYVNTRASDANNRAVAAAASATASANSAARADEWANKAPGSAVASGKYSARHYSDLSDKFANAPEDVEVEPGKFSALHWQEKAKKIANVHATTVATEPLPTVIAANVQEALRGLAYQADQLRVAKNQLKYGDGPYPVLDFQFADAKYLDARIQFTRASKDWDENGQEYGINEPVIMEKGLWSSGARSNLVKWSGDLTKSDWLISSSQYFRTAYPTIHPQRGPIRATLYGPNNGQSSFTTGVVRQAVTLQSDATYTIWLDVKSSDPEYITSVRPEFLMSGGVSVPVYGVFSLTSGGLPTAREDNDYYRDVKVNNISLGEGWRRLSITLTVLSSNLEFTLRFYPYYGGTSVVGDGENGLIVSNVQVEKSRAPTRHIPTEGSQVTVANTNVSFSEIRETRFGCFLLKANYPIYKSFNTFLGLGTLNGEEVRVQAFTFNRLSVVLRAGGLDLSIPSPTDFLSPGDTFKAALSFTQTDDGFLFKFFVNGTYIGSQVLPTLPLGFFNGSFSIGKRRVNSDSLYLEESISSLIFFDKILSDEQLQELTIL</sequence>
<dbReference type="Proteomes" id="UP000189369">
    <property type="component" value="Chromosome"/>
</dbReference>